<dbReference type="InterPro" id="IPR027417">
    <property type="entry name" value="P-loop_NTPase"/>
</dbReference>
<name>A0A8J3MSE3_9CHLR</name>
<dbReference type="SMART" id="SM00382">
    <property type="entry name" value="AAA"/>
    <property type="match status" value="1"/>
</dbReference>
<evidence type="ECO:0000313" key="8">
    <source>
        <dbReference type="Proteomes" id="UP000612362"/>
    </source>
</evidence>
<dbReference type="Pfam" id="PF00005">
    <property type="entry name" value="ABC_tran"/>
    <property type="match status" value="1"/>
</dbReference>
<dbReference type="AlphaFoldDB" id="A0A8J3MSE3"/>
<evidence type="ECO:0000256" key="4">
    <source>
        <dbReference type="ARBA" id="ARBA00022840"/>
    </source>
</evidence>
<proteinExistence type="inferred from homology"/>
<evidence type="ECO:0000256" key="1">
    <source>
        <dbReference type="ARBA" id="ARBA00005417"/>
    </source>
</evidence>
<dbReference type="Gene3D" id="3.40.50.300">
    <property type="entry name" value="P-loop containing nucleotide triphosphate hydrolases"/>
    <property type="match status" value="1"/>
</dbReference>
<comment type="caution">
    <text evidence="7">The sequence shown here is derived from an EMBL/GenBank/DDBJ whole genome shotgun (WGS) entry which is preliminary data.</text>
</comment>
<sequence length="339" mass="37143">MAQIAFRDITKRYPGTPAPAVDAVSFDVPEGSTCVLVGTSGSGKTTLLRMVNRLIEPTSGEILVDGTNVLRENPIQLRRRIGYVIQQVGLFPHMTVAENVRVTAEIAGGWNKQRLNSRVDELLDLVGLPPADYRKRFPRQLSGGQQQRVGLARALATDPAILLMDEPFGALDAITRARMQDELQRIQRDVHKTILFVSHDIDEAFKLGDQIAVMSDGKLMQIGSPVELLARPANDFVSQLVGADNTLRQLQYLPVTTALDNRPEVVSSAHWGDAATCKSDATLLDAMLQLLSSDTSTLTVFDPTNQKQLGTITLTSINREISRQRSTQAPINQPESSHA</sequence>
<gene>
    <name evidence="7" type="ORF">KSX_14130</name>
</gene>
<reference evidence="7" key="1">
    <citation type="submission" date="2020-10" db="EMBL/GenBank/DDBJ databases">
        <title>Taxonomic study of unclassified bacteria belonging to the class Ktedonobacteria.</title>
        <authorList>
            <person name="Yabe S."/>
            <person name="Wang C.M."/>
            <person name="Zheng Y."/>
            <person name="Sakai Y."/>
            <person name="Cavaletti L."/>
            <person name="Monciardini P."/>
            <person name="Donadio S."/>
        </authorList>
    </citation>
    <scope>NUCLEOTIDE SEQUENCE</scope>
    <source>
        <strain evidence="7">SOSP1-1</strain>
    </source>
</reference>
<evidence type="ECO:0000313" key="7">
    <source>
        <dbReference type="EMBL" id="GHO43250.1"/>
    </source>
</evidence>
<dbReference type="InterPro" id="IPR003439">
    <property type="entry name" value="ABC_transporter-like_ATP-bd"/>
</dbReference>
<dbReference type="InterPro" id="IPR046342">
    <property type="entry name" value="CBS_dom_sf"/>
</dbReference>
<evidence type="ECO:0000256" key="5">
    <source>
        <dbReference type="ARBA" id="ARBA00066388"/>
    </source>
</evidence>
<dbReference type="EMBL" id="BNJF01000001">
    <property type="protein sequence ID" value="GHO43250.1"/>
    <property type="molecule type" value="Genomic_DNA"/>
</dbReference>
<dbReference type="SUPFAM" id="SSF54631">
    <property type="entry name" value="CBS-domain pair"/>
    <property type="match status" value="1"/>
</dbReference>
<keyword evidence="8" id="KW-1185">Reference proteome</keyword>
<keyword evidence="4" id="KW-0067">ATP-binding</keyword>
<dbReference type="RefSeq" id="WP_220192733.1">
    <property type="nucleotide sequence ID" value="NZ_BNJF01000001.1"/>
</dbReference>
<dbReference type="FunFam" id="3.40.50.300:FF:000425">
    <property type="entry name" value="Probable ABC transporter, ATP-binding subunit"/>
    <property type="match status" value="1"/>
</dbReference>
<accession>A0A8J3MSE3</accession>
<protein>
    <recommendedName>
        <fullName evidence="5">ABC-type quaternary amine transporter</fullName>
        <ecNumber evidence="5">7.6.2.9</ecNumber>
    </recommendedName>
</protein>
<keyword evidence="3" id="KW-0547">Nucleotide-binding</keyword>
<comment type="similarity">
    <text evidence="1">Belongs to the ABC transporter superfamily.</text>
</comment>
<dbReference type="GO" id="GO:0005524">
    <property type="term" value="F:ATP binding"/>
    <property type="evidence" value="ECO:0007669"/>
    <property type="project" value="UniProtKB-KW"/>
</dbReference>
<evidence type="ECO:0000256" key="2">
    <source>
        <dbReference type="ARBA" id="ARBA00022448"/>
    </source>
</evidence>
<dbReference type="PANTHER" id="PTHR43117">
    <property type="entry name" value="OSMOPROTECTANT IMPORT ATP-BINDING PROTEIN OSMV"/>
    <property type="match status" value="1"/>
</dbReference>
<dbReference type="GO" id="GO:0016887">
    <property type="term" value="F:ATP hydrolysis activity"/>
    <property type="evidence" value="ECO:0007669"/>
    <property type="project" value="InterPro"/>
</dbReference>
<dbReference type="SUPFAM" id="SSF52540">
    <property type="entry name" value="P-loop containing nucleoside triphosphate hydrolases"/>
    <property type="match status" value="1"/>
</dbReference>
<dbReference type="PROSITE" id="PS50893">
    <property type="entry name" value="ABC_TRANSPORTER_2"/>
    <property type="match status" value="1"/>
</dbReference>
<evidence type="ECO:0000256" key="3">
    <source>
        <dbReference type="ARBA" id="ARBA00022741"/>
    </source>
</evidence>
<dbReference type="InterPro" id="IPR017871">
    <property type="entry name" value="ABC_transporter-like_CS"/>
</dbReference>
<dbReference type="PANTHER" id="PTHR43117:SF4">
    <property type="entry name" value="OSMOPROTECTANT IMPORT ATP-BINDING PROTEIN OSMV"/>
    <property type="match status" value="1"/>
</dbReference>
<dbReference type="GO" id="GO:0015418">
    <property type="term" value="F:ABC-type quaternary ammonium compound transporting activity"/>
    <property type="evidence" value="ECO:0007669"/>
    <property type="project" value="UniProtKB-EC"/>
</dbReference>
<keyword evidence="2" id="KW-0813">Transport</keyword>
<feature type="domain" description="ABC transporter" evidence="6">
    <location>
        <begin position="4"/>
        <end position="241"/>
    </location>
</feature>
<dbReference type="InterPro" id="IPR003593">
    <property type="entry name" value="AAA+_ATPase"/>
</dbReference>
<dbReference type="PROSITE" id="PS00211">
    <property type="entry name" value="ABC_TRANSPORTER_1"/>
    <property type="match status" value="1"/>
</dbReference>
<dbReference type="Proteomes" id="UP000612362">
    <property type="component" value="Unassembled WGS sequence"/>
</dbReference>
<organism evidence="7 8">
    <name type="scientific">Ktedonospora formicarum</name>
    <dbReference type="NCBI Taxonomy" id="2778364"/>
    <lineage>
        <taxon>Bacteria</taxon>
        <taxon>Bacillati</taxon>
        <taxon>Chloroflexota</taxon>
        <taxon>Ktedonobacteria</taxon>
        <taxon>Ktedonobacterales</taxon>
        <taxon>Ktedonobacteraceae</taxon>
        <taxon>Ktedonospora</taxon>
    </lineage>
</organism>
<dbReference type="EC" id="7.6.2.9" evidence="5"/>
<evidence type="ECO:0000259" key="6">
    <source>
        <dbReference type="PROSITE" id="PS50893"/>
    </source>
</evidence>